<feature type="transmembrane region" description="Helical" evidence="2">
    <location>
        <begin position="113"/>
        <end position="134"/>
    </location>
</feature>
<evidence type="ECO:0000313" key="4">
    <source>
        <dbReference type="Proteomes" id="UP001165378"/>
    </source>
</evidence>
<feature type="transmembrane region" description="Helical" evidence="2">
    <location>
        <begin position="446"/>
        <end position="465"/>
    </location>
</feature>
<name>A0AA41U473_9ACTN</name>
<keyword evidence="2" id="KW-0472">Membrane</keyword>
<feature type="transmembrane region" description="Helical" evidence="2">
    <location>
        <begin position="306"/>
        <end position="322"/>
    </location>
</feature>
<dbReference type="AlphaFoldDB" id="A0AA41U473"/>
<reference evidence="3" key="1">
    <citation type="submission" date="2022-01" db="EMBL/GenBank/DDBJ databases">
        <title>Genome-Based Taxonomic Classification of the Phylum Actinobacteria.</title>
        <authorList>
            <person name="Gao Y."/>
        </authorList>
    </citation>
    <scope>NUCLEOTIDE SEQUENCE</scope>
    <source>
        <strain evidence="3">KLBMP 8922</strain>
    </source>
</reference>
<feature type="transmembrane region" description="Helical" evidence="2">
    <location>
        <begin position="528"/>
        <end position="547"/>
    </location>
</feature>
<protein>
    <submittedName>
        <fullName evidence="3">Uncharacterized protein</fullName>
    </submittedName>
</protein>
<accession>A0AA41U473</accession>
<keyword evidence="2" id="KW-1133">Transmembrane helix</keyword>
<dbReference type="RefSeq" id="WP_235058261.1">
    <property type="nucleotide sequence ID" value="NZ_JAKFHA010000050.1"/>
</dbReference>
<feature type="transmembrane region" description="Helical" evidence="2">
    <location>
        <begin position="472"/>
        <end position="491"/>
    </location>
</feature>
<keyword evidence="2" id="KW-0812">Transmembrane</keyword>
<dbReference type="Proteomes" id="UP001165378">
    <property type="component" value="Unassembled WGS sequence"/>
</dbReference>
<feature type="transmembrane region" description="Helical" evidence="2">
    <location>
        <begin position="6"/>
        <end position="26"/>
    </location>
</feature>
<gene>
    <name evidence="3" type="ORF">LZ495_40585</name>
</gene>
<feature type="transmembrane region" description="Helical" evidence="2">
    <location>
        <begin position="33"/>
        <end position="54"/>
    </location>
</feature>
<feature type="transmembrane region" description="Helical" evidence="2">
    <location>
        <begin position="357"/>
        <end position="376"/>
    </location>
</feature>
<feature type="transmembrane region" description="Helical" evidence="2">
    <location>
        <begin position="60"/>
        <end position="79"/>
    </location>
</feature>
<feature type="transmembrane region" description="Helical" evidence="2">
    <location>
        <begin position="200"/>
        <end position="220"/>
    </location>
</feature>
<proteinExistence type="predicted"/>
<sequence length="704" mass="75299">MLATVFVPATLCLLAAAVIGTLALGVRGLADRIAVTLCLSLLAVSWLVKALLVAGAFTKVGAALGAGAVLAATVGLVWWSPTLRTRVTGIRLRRPARAARDAGRPRDPFRLPAFVLLAITGLVYLRSLVIALWLPPRDIDTLWYHLVAVAGWVRTGGMDAPIEGLSKAGDLDWVVVSDTYPRDTETVTAWLSVFTHNSDLVGLTQYPFLVLMFVSTYGICRRLGTGRGLALSAASVAVLAPTVVSQSYMAYNDIARAGVAVAVWHLLLIAYPQRGISAGGPSPKAMLVLTGAVLGLGLGVKAGNGYLIPFAVLSALVLRYTAKRGRAAEAGAAGTPESSETAGAPAAGDDKSPGWKFASAALIVPAAVLGSFWYLITWARWGSPFWPIKMGPFEGPETMDFLVESARPREWQGDSMPVVVWKSWWSAIDWVGDRHWYVEWTGQLGLTWLLVLLPSVVVLAVLAAWRRRHLAAAFGVVLPLMAGTLMGPGAWYSRYTMPLMAAGAVAFAVLVQAWLDKPKPRTHRIARRAAPALALAVAVAACVSLTGQFRHPTFSLDEDPHQRNAASTNKVLTESASVRDLEGIWGPYAKIDELPDGSRIGFCADDSPQQWIPMVLIGRDFRRVLVDLGECGDPAGAARLMAEKNVPYLFTYRDSPMGEGVLAEAGDLGLADLDVVDKSAPQAWMIQLFHATPGAHDFPSSDGS</sequence>
<dbReference type="EMBL" id="JAKFHA010000050">
    <property type="protein sequence ID" value="MCF2533488.1"/>
    <property type="molecule type" value="Genomic_DNA"/>
</dbReference>
<organism evidence="3 4">
    <name type="scientific">Yinghuangia soli</name>
    <dbReference type="NCBI Taxonomy" id="2908204"/>
    <lineage>
        <taxon>Bacteria</taxon>
        <taxon>Bacillati</taxon>
        <taxon>Actinomycetota</taxon>
        <taxon>Actinomycetes</taxon>
        <taxon>Kitasatosporales</taxon>
        <taxon>Streptomycetaceae</taxon>
        <taxon>Yinghuangia</taxon>
    </lineage>
</organism>
<feature type="transmembrane region" description="Helical" evidence="2">
    <location>
        <begin position="254"/>
        <end position="271"/>
    </location>
</feature>
<evidence type="ECO:0000256" key="1">
    <source>
        <dbReference type="SAM" id="MobiDB-lite"/>
    </source>
</evidence>
<evidence type="ECO:0000256" key="2">
    <source>
        <dbReference type="SAM" id="Phobius"/>
    </source>
</evidence>
<evidence type="ECO:0000313" key="3">
    <source>
        <dbReference type="EMBL" id="MCF2533488.1"/>
    </source>
</evidence>
<keyword evidence="4" id="KW-1185">Reference proteome</keyword>
<feature type="transmembrane region" description="Helical" evidence="2">
    <location>
        <begin position="497"/>
        <end position="516"/>
    </location>
</feature>
<feature type="region of interest" description="Disordered" evidence="1">
    <location>
        <begin position="329"/>
        <end position="348"/>
    </location>
</feature>
<comment type="caution">
    <text evidence="3">The sequence shown here is derived from an EMBL/GenBank/DDBJ whole genome shotgun (WGS) entry which is preliminary data.</text>
</comment>